<name>X1AL02_9ZZZZ</name>
<comment type="caution">
    <text evidence="1">The sequence shown here is derived from an EMBL/GenBank/DDBJ whole genome shotgun (WGS) entry which is preliminary data.</text>
</comment>
<accession>X1AL02</accession>
<proteinExistence type="predicted"/>
<dbReference type="EMBL" id="BART01012612">
    <property type="protein sequence ID" value="GAG83154.1"/>
    <property type="molecule type" value="Genomic_DNA"/>
</dbReference>
<gene>
    <name evidence="1" type="ORF">S01H4_26228</name>
</gene>
<organism evidence="1">
    <name type="scientific">marine sediment metagenome</name>
    <dbReference type="NCBI Taxonomy" id="412755"/>
    <lineage>
        <taxon>unclassified sequences</taxon>
        <taxon>metagenomes</taxon>
        <taxon>ecological metagenomes</taxon>
    </lineage>
</organism>
<dbReference type="AlphaFoldDB" id="X1AL02"/>
<evidence type="ECO:0000313" key="1">
    <source>
        <dbReference type="EMBL" id="GAG83154.1"/>
    </source>
</evidence>
<protein>
    <recommendedName>
        <fullName evidence="2">SH3b domain-containing protein</fullName>
    </recommendedName>
</protein>
<sequence>MASDVYAIEVKLGDKVTIVPSGNETKLCPYPDCRQGQHVTRIPKGTVLKVEGIMNVKTGNLAMKWLETTYREKRGWISIYDTDQAK</sequence>
<reference evidence="1" key="1">
    <citation type="journal article" date="2014" name="Front. Microbiol.">
        <title>High frequency of phylogenetically diverse reductive dehalogenase-homologous genes in deep subseafloor sedimentary metagenomes.</title>
        <authorList>
            <person name="Kawai M."/>
            <person name="Futagami T."/>
            <person name="Toyoda A."/>
            <person name="Takaki Y."/>
            <person name="Nishi S."/>
            <person name="Hori S."/>
            <person name="Arai W."/>
            <person name="Tsubouchi T."/>
            <person name="Morono Y."/>
            <person name="Uchiyama I."/>
            <person name="Ito T."/>
            <person name="Fujiyama A."/>
            <person name="Inagaki F."/>
            <person name="Takami H."/>
        </authorList>
    </citation>
    <scope>NUCLEOTIDE SEQUENCE</scope>
    <source>
        <strain evidence="1">Expedition CK06-06</strain>
    </source>
</reference>
<evidence type="ECO:0008006" key="2">
    <source>
        <dbReference type="Google" id="ProtNLM"/>
    </source>
</evidence>